<sequence>MTPCELDPDVVRWGLHLLDVCTPSNDGAPSTITLYDMDLSRVEYVREGYCETKQINVENDEVIAHALQEELSRLADAETSRLSDAENDYQQASILAQDWLGPSKRYGNSVTLKATPTFDYSQEEEGERGIYASCSTSGEKLIDGEDQLWPEIADESTLDSEVGKRMDQMIPVPHIPKINGEIPSVDEETSDHQRLMDRLQLYDLVELKVSGDGNCQFRSLSDQIYRTTDYHKLVREQIVDQLTSYPELYEGYVPMAFHDYIKKIGKYDSYLALILSSILYKAQSCLRCFVITSILLIPPFGFRTGEWGDHVTLQAAADVNQRKDIPENITGNSGFALPSCTYDRYRGMGRRHMVESSKSPLPENPGWGGSEAQSYCSAFLFSSEVLEKADLSSYILTPKLP</sequence>
<dbReference type="GO" id="GO:0016579">
    <property type="term" value="P:protein deubiquitination"/>
    <property type="evidence" value="ECO:0007669"/>
    <property type="project" value="TreeGrafter"/>
</dbReference>
<dbReference type="GO" id="GO:0004843">
    <property type="term" value="F:cysteine-type deubiquitinase activity"/>
    <property type="evidence" value="ECO:0007669"/>
    <property type="project" value="TreeGrafter"/>
</dbReference>
<comment type="similarity">
    <text evidence="1">Belongs to the peptidase C85 family.</text>
</comment>
<dbReference type="Proteomes" id="UP001188597">
    <property type="component" value="Unassembled WGS sequence"/>
</dbReference>
<name>A0AA89B3Z3_9ASTE</name>
<keyword evidence="3" id="KW-1185">Reference proteome</keyword>
<dbReference type="PANTHER" id="PTHR12419:SF90">
    <property type="entry name" value="OS02G0819500 PROTEIN"/>
    <property type="match status" value="1"/>
</dbReference>
<evidence type="ECO:0008006" key="4">
    <source>
        <dbReference type="Google" id="ProtNLM"/>
    </source>
</evidence>
<organism evidence="2 3">
    <name type="scientific">Escallonia herrerae</name>
    <dbReference type="NCBI Taxonomy" id="1293975"/>
    <lineage>
        <taxon>Eukaryota</taxon>
        <taxon>Viridiplantae</taxon>
        <taxon>Streptophyta</taxon>
        <taxon>Embryophyta</taxon>
        <taxon>Tracheophyta</taxon>
        <taxon>Spermatophyta</taxon>
        <taxon>Magnoliopsida</taxon>
        <taxon>eudicotyledons</taxon>
        <taxon>Gunneridae</taxon>
        <taxon>Pentapetalae</taxon>
        <taxon>asterids</taxon>
        <taxon>campanulids</taxon>
        <taxon>Escalloniales</taxon>
        <taxon>Escalloniaceae</taxon>
        <taxon>Escallonia</taxon>
    </lineage>
</organism>
<dbReference type="SUPFAM" id="SSF54001">
    <property type="entry name" value="Cysteine proteinases"/>
    <property type="match status" value="1"/>
</dbReference>
<evidence type="ECO:0000313" key="3">
    <source>
        <dbReference type="Proteomes" id="UP001188597"/>
    </source>
</evidence>
<comment type="caution">
    <text evidence="2">The sequence shown here is derived from an EMBL/GenBank/DDBJ whole genome shotgun (WGS) entry which is preliminary data.</text>
</comment>
<evidence type="ECO:0000313" key="2">
    <source>
        <dbReference type="EMBL" id="KAK3026895.1"/>
    </source>
</evidence>
<gene>
    <name evidence="2" type="ORF">RJ639_041364</name>
</gene>
<evidence type="ECO:0000256" key="1">
    <source>
        <dbReference type="ARBA" id="ARBA00010407"/>
    </source>
</evidence>
<dbReference type="InterPro" id="IPR050704">
    <property type="entry name" value="Peptidase_C85-like"/>
</dbReference>
<dbReference type="Gene3D" id="3.90.70.80">
    <property type="match status" value="1"/>
</dbReference>
<protein>
    <recommendedName>
        <fullName evidence="4">OTU domain-containing protein</fullName>
    </recommendedName>
</protein>
<dbReference type="InterPro" id="IPR038765">
    <property type="entry name" value="Papain-like_cys_pep_sf"/>
</dbReference>
<proteinExistence type="inferred from homology"/>
<dbReference type="EMBL" id="JAVXUP010000481">
    <property type="protein sequence ID" value="KAK3026895.1"/>
    <property type="molecule type" value="Genomic_DNA"/>
</dbReference>
<accession>A0AA89B3Z3</accession>
<reference evidence="2" key="1">
    <citation type="submission" date="2022-12" db="EMBL/GenBank/DDBJ databases">
        <title>Draft genome assemblies for two species of Escallonia (Escalloniales).</title>
        <authorList>
            <person name="Chanderbali A."/>
            <person name="Dervinis C."/>
            <person name="Anghel I."/>
            <person name="Soltis D."/>
            <person name="Soltis P."/>
            <person name="Zapata F."/>
        </authorList>
    </citation>
    <scope>NUCLEOTIDE SEQUENCE</scope>
    <source>
        <strain evidence="2">UCBG64.0493</strain>
        <tissue evidence="2">Leaf</tissue>
    </source>
</reference>
<dbReference type="PANTHER" id="PTHR12419">
    <property type="entry name" value="OTU DOMAIN CONTAINING PROTEIN"/>
    <property type="match status" value="1"/>
</dbReference>
<dbReference type="AlphaFoldDB" id="A0AA89B3Z3"/>